<evidence type="ECO:0000313" key="2">
    <source>
        <dbReference type="EMBL" id="CAH9070188.1"/>
    </source>
</evidence>
<dbReference type="AlphaFoldDB" id="A0AAV0CA74"/>
<feature type="domain" description="Transposase-associated" evidence="1">
    <location>
        <begin position="6"/>
        <end position="78"/>
    </location>
</feature>
<comment type="caution">
    <text evidence="2">The sequence shown here is derived from an EMBL/GenBank/DDBJ whole genome shotgun (WGS) entry which is preliminary data.</text>
</comment>
<organism evidence="2 3">
    <name type="scientific">Cuscuta epithymum</name>
    <dbReference type="NCBI Taxonomy" id="186058"/>
    <lineage>
        <taxon>Eukaryota</taxon>
        <taxon>Viridiplantae</taxon>
        <taxon>Streptophyta</taxon>
        <taxon>Embryophyta</taxon>
        <taxon>Tracheophyta</taxon>
        <taxon>Spermatophyta</taxon>
        <taxon>Magnoliopsida</taxon>
        <taxon>eudicotyledons</taxon>
        <taxon>Gunneridae</taxon>
        <taxon>Pentapetalae</taxon>
        <taxon>asterids</taxon>
        <taxon>lamiids</taxon>
        <taxon>Solanales</taxon>
        <taxon>Convolvulaceae</taxon>
        <taxon>Cuscuteae</taxon>
        <taxon>Cuscuta</taxon>
        <taxon>Cuscuta subgen. Cuscuta</taxon>
    </lineage>
</organism>
<dbReference type="EMBL" id="CAMAPF010000017">
    <property type="protein sequence ID" value="CAH9070188.1"/>
    <property type="molecule type" value="Genomic_DNA"/>
</dbReference>
<dbReference type="InterPro" id="IPR029480">
    <property type="entry name" value="Transpos_assoc"/>
</dbReference>
<dbReference type="Proteomes" id="UP001152523">
    <property type="component" value="Unassembled WGS sequence"/>
</dbReference>
<keyword evidence="3" id="KW-1185">Reference proteome</keyword>
<reference evidence="2" key="1">
    <citation type="submission" date="2022-07" db="EMBL/GenBank/DDBJ databases">
        <authorList>
            <person name="Macas J."/>
            <person name="Novak P."/>
            <person name="Neumann P."/>
        </authorList>
    </citation>
    <scope>NUCLEOTIDE SEQUENCE</scope>
</reference>
<dbReference type="Pfam" id="PF13963">
    <property type="entry name" value="Transpos_assoc"/>
    <property type="match status" value="1"/>
</dbReference>
<gene>
    <name evidence="2" type="ORF">CEPIT_LOCUS3339</name>
</gene>
<sequence>MVYKNREWMQFKKADPRYKIGVKQFLEFAFSQKSMHDMVPCPCMKCNNERRKGRDEIELDLIKHGIVKNYTRWLRHGESIEEWTDHNNNKDASNEFTEHASMSPMLHDAFKMPRENGADDGEANASESRDPTEVANNFYKLMDDLELELYPGCKKFSKLSFSLKLLHIKCLCGISDKGMVMLLELFKDALPEGNTLPDSYYEAQKIIKSLSLKSK</sequence>
<protein>
    <recommendedName>
        <fullName evidence="1">Transposase-associated domain-containing protein</fullName>
    </recommendedName>
</protein>
<dbReference type="PANTHER" id="PTHR10775">
    <property type="entry name" value="OS08G0208400 PROTEIN"/>
    <property type="match status" value="1"/>
</dbReference>
<dbReference type="PANTHER" id="PTHR10775:SF177">
    <property type="entry name" value="TNP2, PARTIAL"/>
    <property type="match status" value="1"/>
</dbReference>
<proteinExistence type="predicted"/>
<name>A0AAV0CA74_9ASTE</name>
<evidence type="ECO:0000313" key="3">
    <source>
        <dbReference type="Proteomes" id="UP001152523"/>
    </source>
</evidence>
<accession>A0AAV0CA74</accession>
<evidence type="ECO:0000259" key="1">
    <source>
        <dbReference type="Pfam" id="PF13963"/>
    </source>
</evidence>